<dbReference type="Proteomes" id="UP001189429">
    <property type="component" value="Unassembled WGS sequence"/>
</dbReference>
<evidence type="ECO:0000313" key="1">
    <source>
        <dbReference type="EMBL" id="CAK0824117.1"/>
    </source>
</evidence>
<accession>A0ABN9RXL0</accession>
<proteinExistence type="predicted"/>
<organism evidence="1 2">
    <name type="scientific">Prorocentrum cordatum</name>
    <dbReference type="NCBI Taxonomy" id="2364126"/>
    <lineage>
        <taxon>Eukaryota</taxon>
        <taxon>Sar</taxon>
        <taxon>Alveolata</taxon>
        <taxon>Dinophyceae</taxon>
        <taxon>Prorocentrales</taxon>
        <taxon>Prorocentraceae</taxon>
        <taxon>Prorocentrum</taxon>
    </lineage>
</organism>
<name>A0ABN9RXL0_9DINO</name>
<evidence type="ECO:0000313" key="2">
    <source>
        <dbReference type="Proteomes" id="UP001189429"/>
    </source>
</evidence>
<keyword evidence="2" id="KW-1185">Reference proteome</keyword>
<protein>
    <submittedName>
        <fullName evidence="1">Uncharacterized protein</fullName>
    </submittedName>
</protein>
<gene>
    <name evidence="1" type="ORF">PCOR1329_LOCUS24607</name>
</gene>
<dbReference type="EMBL" id="CAUYUJ010008494">
    <property type="protein sequence ID" value="CAK0824117.1"/>
    <property type="molecule type" value="Genomic_DNA"/>
</dbReference>
<reference evidence="1" key="1">
    <citation type="submission" date="2023-10" db="EMBL/GenBank/DDBJ databases">
        <authorList>
            <person name="Chen Y."/>
            <person name="Shah S."/>
            <person name="Dougan E. K."/>
            <person name="Thang M."/>
            <person name="Chan C."/>
        </authorList>
    </citation>
    <scope>NUCLEOTIDE SEQUENCE [LARGE SCALE GENOMIC DNA]</scope>
</reference>
<comment type="caution">
    <text evidence="1">The sequence shown here is derived from an EMBL/GenBank/DDBJ whole genome shotgun (WGS) entry which is preliminary data.</text>
</comment>
<sequence length="152" mass="16748">MADMAGVTELLRKMNESQTAQHRELLAKVTATEASVQALQGLQPQVAALENTVTVLDQKVDAKCAECMEAVKALQAWMPLMKLLRAHRDWSPQCKLGCSGFSNAITATTDKDVWDLIRVDADGHAEWVQDDCEDWGITADLVKPIIDTLNLL</sequence>